<dbReference type="EMBL" id="LJCS01000212">
    <property type="protein sequence ID" value="KOY60065.1"/>
    <property type="molecule type" value="Genomic_DNA"/>
</dbReference>
<accession>A0A5B0WFS7</accession>
<dbReference type="STRING" id="880156.AM629_21460"/>
<dbReference type="SUPFAM" id="SSF51735">
    <property type="entry name" value="NAD(P)-binding Rossmann-fold domains"/>
    <property type="match status" value="1"/>
</dbReference>
<dbReference type="AlphaFoldDB" id="A0A5B0WFS7"/>
<reference evidence="1 4" key="2">
    <citation type="submission" date="2019-09" db="EMBL/GenBank/DDBJ databases">
        <title>Whole genome sequence of Photorhabdus heterorhabditis strain ETL (Enterobacteriales: Enterobacteriaceae) a bacterial symbiont of Heterorhabditis zealandica strain ETL (Rhabditida: Heterorhabditidae).</title>
        <authorList>
            <person name="Lulamba T.E."/>
            <person name="Serepa-Dlamini M.H."/>
        </authorList>
    </citation>
    <scope>NUCLEOTIDE SEQUENCE [LARGE SCALE GENOMIC DNA]</scope>
    <source>
        <strain evidence="1 4">ETL</strain>
    </source>
</reference>
<comment type="caution">
    <text evidence="1">The sequence shown here is derived from an EMBL/GenBank/DDBJ whole genome shotgun (WGS) entry which is preliminary data.</text>
</comment>
<gene>
    <name evidence="2" type="ORF">AM629_21460</name>
    <name evidence="1" type="ORF">F0L16_14700</name>
</gene>
<dbReference type="Gene3D" id="3.40.50.720">
    <property type="entry name" value="NAD(P)-binding Rossmann-like Domain"/>
    <property type="match status" value="1"/>
</dbReference>
<keyword evidence="3" id="KW-1185">Reference proteome</keyword>
<proteinExistence type="predicted"/>
<protein>
    <submittedName>
        <fullName evidence="1">Uncharacterized protein</fullName>
    </submittedName>
</protein>
<reference evidence="2 3" key="1">
    <citation type="submission" date="2015-09" db="EMBL/GenBank/DDBJ databases">
        <title>Draft genome sequence and assembly of Photorhabdus sp. VMG, a bacterial symbiont associated with Heterorhabditis zealandica.</title>
        <authorList>
            <person name="Naidoo S."/>
            <person name="Featherston J."/>
            <person name="Mothupi B."/>
            <person name="Gray V.M."/>
        </authorList>
    </citation>
    <scope>NUCLEOTIDE SEQUENCE [LARGE SCALE GENOMIC DNA]</scope>
    <source>
        <strain evidence="2 3">VMG</strain>
    </source>
</reference>
<dbReference type="InterPro" id="IPR036291">
    <property type="entry name" value="NAD(P)-bd_dom_sf"/>
</dbReference>
<dbReference type="EMBL" id="VTUW01000029">
    <property type="protein sequence ID" value="KAA1185408.1"/>
    <property type="molecule type" value="Genomic_DNA"/>
</dbReference>
<dbReference type="Proteomes" id="UP000322184">
    <property type="component" value="Unassembled WGS sequence"/>
</dbReference>
<sequence>MKVIITGAAGFLGQQLASALLKNNQNLNFDQVTAPRRKKRRGFPLLRPQPLVQRIYAGLRGQKRRVPPPVILLCPCPGC</sequence>
<evidence type="ECO:0000313" key="1">
    <source>
        <dbReference type="EMBL" id="KAA1185408.1"/>
    </source>
</evidence>
<organism evidence="1 4">
    <name type="scientific">Photorhabdus heterorhabditis</name>
    <dbReference type="NCBI Taxonomy" id="880156"/>
    <lineage>
        <taxon>Bacteria</taxon>
        <taxon>Pseudomonadati</taxon>
        <taxon>Pseudomonadota</taxon>
        <taxon>Gammaproteobacteria</taxon>
        <taxon>Enterobacterales</taxon>
        <taxon>Morganellaceae</taxon>
        <taxon>Photorhabdus</taxon>
    </lineage>
</organism>
<name>A0A5B0WFS7_9GAMM</name>
<evidence type="ECO:0000313" key="4">
    <source>
        <dbReference type="Proteomes" id="UP000322184"/>
    </source>
</evidence>
<evidence type="ECO:0000313" key="2">
    <source>
        <dbReference type="EMBL" id="KOY60065.1"/>
    </source>
</evidence>
<dbReference type="Proteomes" id="UP000037727">
    <property type="component" value="Unassembled WGS sequence"/>
</dbReference>
<evidence type="ECO:0000313" key="3">
    <source>
        <dbReference type="Proteomes" id="UP000037727"/>
    </source>
</evidence>